<gene>
    <name evidence="3" type="ORF">FYK55_17700</name>
</gene>
<dbReference type="InterPro" id="IPR013658">
    <property type="entry name" value="SGL"/>
</dbReference>
<dbReference type="PANTHER" id="PTHR47572:SF4">
    <property type="entry name" value="LACTONASE DRP35"/>
    <property type="match status" value="1"/>
</dbReference>
<dbReference type="PANTHER" id="PTHR47572">
    <property type="entry name" value="LIPOPROTEIN-RELATED"/>
    <property type="match status" value="1"/>
</dbReference>
<protein>
    <submittedName>
        <fullName evidence="3">SMP-30/gluconolactonase/LRE family protein</fullName>
    </submittedName>
</protein>
<evidence type="ECO:0000313" key="3">
    <source>
        <dbReference type="EMBL" id="KAA5541403.1"/>
    </source>
</evidence>
<evidence type="ECO:0000256" key="1">
    <source>
        <dbReference type="ARBA" id="ARBA00022801"/>
    </source>
</evidence>
<organism evidence="3 4">
    <name type="scientific">Roseiconus nitratireducens</name>
    <dbReference type="NCBI Taxonomy" id="2605748"/>
    <lineage>
        <taxon>Bacteria</taxon>
        <taxon>Pseudomonadati</taxon>
        <taxon>Planctomycetota</taxon>
        <taxon>Planctomycetia</taxon>
        <taxon>Pirellulales</taxon>
        <taxon>Pirellulaceae</taxon>
        <taxon>Roseiconus</taxon>
    </lineage>
</organism>
<evidence type="ECO:0000313" key="4">
    <source>
        <dbReference type="Proteomes" id="UP000324479"/>
    </source>
</evidence>
<dbReference type="Gene3D" id="2.120.10.30">
    <property type="entry name" value="TolB, C-terminal domain"/>
    <property type="match status" value="1"/>
</dbReference>
<accession>A0A5M6D243</accession>
<keyword evidence="4" id="KW-1185">Reference proteome</keyword>
<dbReference type="GO" id="GO:0016787">
    <property type="term" value="F:hydrolase activity"/>
    <property type="evidence" value="ECO:0007669"/>
    <property type="project" value="UniProtKB-KW"/>
</dbReference>
<dbReference type="Pfam" id="PF08450">
    <property type="entry name" value="SGL"/>
    <property type="match status" value="1"/>
</dbReference>
<comment type="caution">
    <text evidence="3">The sequence shown here is derived from an EMBL/GenBank/DDBJ whole genome shotgun (WGS) entry which is preliminary data.</text>
</comment>
<dbReference type="EMBL" id="VWOX01000010">
    <property type="protein sequence ID" value="KAA5541403.1"/>
    <property type="molecule type" value="Genomic_DNA"/>
</dbReference>
<dbReference type="RefSeq" id="WP_150077789.1">
    <property type="nucleotide sequence ID" value="NZ_VWOX01000010.1"/>
</dbReference>
<dbReference type="Proteomes" id="UP000324479">
    <property type="component" value="Unassembled WGS sequence"/>
</dbReference>
<evidence type="ECO:0000259" key="2">
    <source>
        <dbReference type="Pfam" id="PF08450"/>
    </source>
</evidence>
<dbReference type="SUPFAM" id="SSF63829">
    <property type="entry name" value="Calcium-dependent phosphotriesterase"/>
    <property type="match status" value="1"/>
</dbReference>
<dbReference type="CDD" id="cd05819">
    <property type="entry name" value="NHL"/>
    <property type="match status" value="1"/>
</dbReference>
<dbReference type="AlphaFoldDB" id="A0A5M6D243"/>
<reference evidence="3 4" key="1">
    <citation type="submission" date="2019-08" db="EMBL/GenBank/DDBJ databases">
        <authorList>
            <person name="Dhanesh K."/>
            <person name="Kumar G."/>
            <person name="Sasikala C."/>
            <person name="Venkata Ramana C."/>
        </authorList>
    </citation>
    <scope>NUCLEOTIDE SEQUENCE [LARGE SCALE GENOMIC DNA]</scope>
    <source>
        <strain evidence="3 4">JC645</strain>
    </source>
</reference>
<sequence length="343" mass="36884">MKSCPCVRRGILTAIASVTCLIAGISSPQTSRAQSLIPDGARLQAVGQVAFTEGPVWHPDGTVYFSDVENSRIMQADAAGRISVFRSPSGKANGLAFDPQGRLLACEGGNRRVTRTENDGTITVLADRFGGKRFNSPNDLAVDSQGNVYFTDPRYGNRDGMEIVDDQGEPIEGVYRIATDGKVTLVLGQEMERPNGIAVSRDDRHLFVAVNTNDDQGSQRQLLRFDLSPSGSVDPASKLVLFDWGSDRGPDGIALDSEGRVYATAGLNEPAPPYETADRYKAGVYVISPTGQLDAFIAVPIDMVTNCAFGGADRKTLYVTAGHKLWKVPVTTPGYTAWPRAKP</sequence>
<feature type="domain" description="SMP-30/Gluconolactonase/LRE-like region" evidence="2">
    <location>
        <begin position="51"/>
        <end position="322"/>
    </location>
</feature>
<dbReference type="InterPro" id="IPR011042">
    <property type="entry name" value="6-blade_b-propeller_TolB-like"/>
</dbReference>
<keyword evidence="1" id="KW-0378">Hydrolase</keyword>
<dbReference type="InterPro" id="IPR051262">
    <property type="entry name" value="SMP-30/CGR1_Lactonase"/>
</dbReference>
<name>A0A5M6D243_9BACT</name>
<proteinExistence type="predicted"/>